<accession>A0ABV5R1J3</accession>
<keyword evidence="2" id="KW-1185">Reference proteome</keyword>
<proteinExistence type="predicted"/>
<organism evidence="1 2">
    <name type="scientific">Streptomyces yanii</name>
    <dbReference type="NCBI Taxonomy" id="78510"/>
    <lineage>
        <taxon>Bacteria</taxon>
        <taxon>Bacillati</taxon>
        <taxon>Actinomycetota</taxon>
        <taxon>Actinomycetes</taxon>
        <taxon>Kitasatosporales</taxon>
        <taxon>Streptomycetaceae</taxon>
        <taxon>Streptomyces</taxon>
    </lineage>
</organism>
<reference evidence="1 2" key="1">
    <citation type="submission" date="2024-09" db="EMBL/GenBank/DDBJ databases">
        <authorList>
            <person name="Sun Q."/>
            <person name="Mori K."/>
        </authorList>
    </citation>
    <scope>NUCLEOTIDE SEQUENCE [LARGE SCALE GENOMIC DNA]</scope>
    <source>
        <strain evidence="1 2">JCM 3331</strain>
    </source>
</reference>
<comment type="caution">
    <text evidence="1">The sequence shown here is derived from an EMBL/GenBank/DDBJ whole genome shotgun (WGS) entry which is preliminary data.</text>
</comment>
<protein>
    <submittedName>
        <fullName evidence="1">Uncharacterized protein</fullName>
    </submittedName>
</protein>
<evidence type="ECO:0000313" key="2">
    <source>
        <dbReference type="Proteomes" id="UP001589710"/>
    </source>
</evidence>
<gene>
    <name evidence="1" type="ORF">ACFFTL_04980</name>
</gene>
<evidence type="ECO:0000313" key="1">
    <source>
        <dbReference type="EMBL" id="MFB9571718.1"/>
    </source>
</evidence>
<sequence length="52" mass="5510">MSRRQEACSGSPTRAGLVRAHVDEQPLKELFHAGSNAVAPGLQRGVDLMPAP</sequence>
<dbReference type="RefSeq" id="WP_345516844.1">
    <property type="nucleotide sequence ID" value="NZ_BAAAXD010000040.1"/>
</dbReference>
<dbReference type="EMBL" id="JBHMCG010000016">
    <property type="protein sequence ID" value="MFB9571718.1"/>
    <property type="molecule type" value="Genomic_DNA"/>
</dbReference>
<dbReference type="Proteomes" id="UP001589710">
    <property type="component" value="Unassembled WGS sequence"/>
</dbReference>
<name>A0ABV5R1J3_9ACTN</name>